<dbReference type="GO" id="GO:0002098">
    <property type="term" value="P:tRNA wobble uridine modification"/>
    <property type="evidence" value="ECO:0007669"/>
    <property type="project" value="UniProtKB-UniRule"/>
</dbReference>
<reference evidence="8" key="1">
    <citation type="submission" date="2016-11" db="UniProtKB">
        <authorList>
            <consortium name="WormBaseParasite"/>
        </authorList>
    </citation>
    <scope>IDENTIFICATION</scope>
</reference>
<proteinExistence type="inferred from homology"/>
<keyword evidence="7" id="KW-1185">Reference proteome</keyword>
<keyword evidence="4 5" id="KW-0833">Ubl conjugation pathway</keyword>
<keyword evidence="3 5" id="KW-0819">tRNA processing</keyword>
<dbReference type="Gene3D" id="3.10.20.30">
    <property type="match status" value="1"/>
</dbReference>
<keyword evidence="2 5" id="KW-1017">Isopeptide bond</keyword>
<comment type="subcellular location">
    <subcellularLocation>
        <location evidence="5 6">Cytoplasm</location>
    </subcellularLocation>
</comment>
<evidence type="ECO:0000256" key="1">
    <source>
        <dbReference type="ARBA" id="ARBA00022490"/>
    </source>
</evidence>
<dbReference type="InterPro" id="IPR016155">
    <property type="entry name" value="Mopterin_synth/thiamin_S_b"/>
</dbReference>
<dbReference type="OMA" id="DYELQPN"/>
<evidence type="ECO:0000256" key="6">
    <source>
        <dbReference type="RuleBase" id="RU361182"/>
    </source>
</evidence>
<dbReference type="InterPro" id="IPR015221">
    <property type="entry name" value="Urm1"/>
</dbReference>
<dbReference type="GO" id="GO:0034227">
    <property type="term" value="P:tRNA thio-modification"/>
    <property type="evidence" value="ECO:0007669"/>
    <property type="project" value="UniProtKB-UniRule"/>
</dbReference>
<evidence type="ECO:0000256" key="2">
    <source>
        <dbReference type="ARBA" id="ARBA00022499"/>
    </source>
</evidence>
<dbReference type="UniPathway" id="UPA00988"/>
<comment type="PTM">
    <text evidence="5">C-terminal thiocarboxylation occurs in 2 steps, it is first acyl-adenylated (-COAMP) via the hesA/moeB/thiF part of the MOCS3/UBA4 homolog, then thiocarboxylated (-COSH) via the rhodanese domain of the MOCS3/UBA4 homolog.</text>
</comment>
<dbReference type="WBParaSite" id="MhA1_Contig239.frz3.gene2">
    <property type="protein sequence ID" value="MhA1_Contig239.frz3.gene2"/>
    <property type="gene ID" value="MhA1_Contig239.frz3.gene2"/>
</dbReference>
<dbReference type="PIRSF" id="PIRSF037379">
    <property type="entry name" value="Ubiquitin-related_modifier_1"/>
    <property type="match status" value="1"/>
</dbReference>
<comment type="function">
    <text evidence="5">Acts as a sulfur carrier required for 2-thiolation of mcm(5)S(2)U at tRNA wobble positions of cytosolic tRNA(Lys), tRNA(Glu) and tRNA(Gln). Serves as sulfur donor in tRNA 2-thiolation reaction by being thiocarboxylated (-COSH) at its C-terminus by the MOCS3/UBA4 homolog. The sulfur is then transferred to tRNA to form 2-thiolation of mcm(5)S(2)U. Also acts as a ubiquitin-like protein (UBL) that is covalently conjugated via an isopeptide bond to lysine residues of target proteins. The thiocarboxylated form serves as substrate for conjugation and oxidative stress specifically induces the formation of UBL-protein conjugates.</text>
</comment>
<dbReference type="AlphaFoldDB" id="A0A1I8BGI4"/>
<keyword evidence="1 5" id="KW-0963">Cytoplasm</keyword>
<dbReference type="InterPro" id="IPR012675">
    <property type="entry name" value="Beta-grasp_dom_sf"/>
</dbReference>
<dbReference type="PANTHER" id="PTHR14986">
    <property type="entry name" value="RURM1 PROTEIN"/>
    <property type="match status" value="1"/>
</dbReference>
<dbReference type="SUPFAM" id="SSF54285">
    <property type="entry name" value="MoaD/ThiS"/>
    <property type="match status" value="1"/>
</dbReference>
<dbReference type="GO" id="GO:0005829">
    <property type="term" value="C:cytosol"/>
    <property type="evidence" value="ECO:0007669"/>
    <property type="project" value="UniProtKB-UniRule"/>
</dbReference>
<comment type="pathway">
    <text evidence="5 6">tRNA modification; 5-methoxycarbonylmethyl-2-thiouridine-tRNA biosynthesis.</text>
</comment>
<comment type="similarity">
    <text evidence="5 6">Belongs to the URM1 family.</text>
</comment>
<dbReference type="HAMAP" id="MF_03048">
    <property type="entry name" value="Urm1"/>
    <property type="match status" value="1"/>
</dbReference>
<feature type="cross-link" description="Glycyl lysine isopeptide (Gly-Lys) (interchain with K-? in acceptor proteins)" evidence="5">
    <location>
        <position position="101"/>
    </location>
</feature>
<name>A0A1I8BGI4_MELHA</name>
<dbReference type="Pfam" id="PF09138">
    <property type="entry name" value="Urm1"/>
    <property type="match status" value="1"/>
</dbReference>
<sequence length="101" mass="11202">MGTNTQILLEFAGGLEVIFDGKKECKVELPTTSLTVKNLLEWMQQNILKNNERRDMLIQKDAVRPGVLVLVNQTDWEIIGGMNADLTNGDTVTFISTLHGG</sequence>
<dbReference type="CDD" id="cd01764">
    <property type="entry name" value="Ubl_Urm1"/>
    <property type="match status" value="1"/>
</dbReference>
<evidence type="ECO:0000256" key="3">
    <source>
        <dbReference type="ARBA" id="ARBA00022694"/>
    </source>
</evidence>
<protein>
    <recommendedName>
        <fullName evidence="5">Ubiquitin-related modifier 1 homolog</fullName>
    </recommendedName>
</protein>
<feature type="modified residue" description="1-thioglycine" evidence="5">
    <location>
        <position position="101"/>
    </location>
</feature>
<evidence type="ECO:0000256" key="5">
    <source>
        <dbReference type="HAMAP-Rule" id="MF_03048"/>
    </source>
</evidence>
<evidence type="ECO:0000256" key="4">
    <source>
        <dbReference type="ARBA" id="ARBA00022786"/>
    </source>
</evidence>
<organism evidence="7 8">
    <name type="scientific">Meloidogyne hapla</name>
    <name type="common">Root-knot nematode worm</name>
    <dbReference type="NCBI Taxonomy" id="6305"/>
    <lineage>
        <taxon>Eukaryota</taxon>
        <taxon>Metazoa</taxon>
        <taxon>Ecdysozoa</taxon>
        <taxon>Nematoda</taxon>
        <taxon>Chromadorea</taxon>
        <taxon>Rhabditida</taxon>
        <taxon>Tylenchina</taxon>
        <taxon>Tylenchomorpha</taxon>
        <taxon>Tylenchoidea</taxon>
        <taxon>Meloidogynidae</taxon>
        <taxon>Meloidogyninae</taxon>
        <taxon>Meloidogyne</taxon>
    </lineage>
</organism>
<evidence type="ECO:0000313" key="7">
    <source>
        <dbReference type="Proteomes" id="UP000095281"/>
    </source>
</evidence>
<dbReference type="GO" id="GO:0032447">
    <property type="term" value="P:protein urmylation"/>
    <property type="evidence" value="ECO:0007669"/>
    <property type="project" value="UniProtKB-UniRule"/>
</dbReference>
<dbReference type="Proteomes" id="UP000095281">
    <property type="component" value="Unplaced"/>
</dbReference>
<evidence type="ECO:0000313" key="8">
    <source>
        <dbReference type="WBParaSite" id="MhA1_Contig239.frz3.gene2"/>
    </source>
</evidence>
<accession>A0A1I8BGI4</accession>